<keyword evidence="5 10" id="KW-0489">Methyltransferase</keyword>
<proteinExistence type="inferred from homology"/>
<protein>
    <recommendedName>
        <fullName evidence="10">Protein-L-isoaspartate O-methyltransferase</fullName>
        <ecNumber evidence="10">2.1.1.77</ecNumber>
    </recommendedName>
</protein>
<comment type="subunit">
    <text evidence="3">Monomer.</text>
</comment>
<evidence type="ECO:0000256" key="9">
    <source>
        <dbReference type="ARBA" id="ARBA00054057"/>
    </source>
</evidence>
<dbReference type="InterPro" id="IPR000682">
    <property type="entry name" value="PCMT"/>
</dbReference>
<evidence type="ECO:0000256" key="4">
    <source>
        <dbReference type="ARBA" id="ARBA00022490"/>
    </source>
</evidence>
<comment type="similarity">
    <text evidence="2 10">Belongs to the methyltransferase superfamily. L-isoaspartyl/D-aspartyl protein methyltransferase family.</text>
</comment>
<evidence type="ECO:0000256" key="5">
    <source>
        <dbReference type="ARBA" id="ARBA00022603"/>
    </source>
</evidence>
<dbReference type="Pfam" id="PF01135">
    <property type="entry name" value="PCMT"/>
    <property type="match status" value="1"/>
</dbReference>
<dbReference type="FunFam" id="3.40.50.150:FF:000235">
    <property type="entry name" value="Protein-L-isoaspartate O-methyltransferase"/>
    <property type="match status" value="1"/>
</dbReference>
<evidence type="ECO:0000256" key="8">
    <source>
        <dbReference type="ARBA" id="ARBA00035815"/>
    </source>
</evidence>
<dbReference type="GO" id="GO:0032259">
    <property type="term" value="P:methylation"/>
    <property type="evidence" value="ECO:0007669"/>
    <property type="project" value="UniProtKB-KW"/>
</dbReference>
<reference evidence="11" key="1">
    <citation type="submission" date="2020-05" db="EMBL/GenBank/DDBJ databases">
        <title>Mycena genomes resolve the evolution of fungal bioluminescence.</title>
        <authorList>
            <person name="Tsai I.J."/>
        </authorList>
    </citation>
    <scope>NUCLEOTIDE SEQUENCE</scope>
    <source>
        <strain evidence="11">110903Hualien_Pintung</strain>
    </source>
</reference>
<dbReference type="NCBIfam" id="TIGR00080">
    <property type="entry name" value="pimt"/>
    <property type="match status" value="1"/>
</dbReference>
<dbReference type="Proteomes" id="UP000613580">
    <property type="component" value="Unassembled WGS sequence"/>
</dbReference>
<dbReference type="EC" id="2.1.1.77" evidence="10"/>
<dbReference type="PANTHER" id="PTHR11579:SF0">
    <property type="entry name" value="PROTEIN-L-ISOASPARTATE(D-ASPARTATE) O-METHYLTRANSFERASE"/>
    <property type="match status" value="1"/>
</dbReference>
<evidence type="ECO:0000256" key="7">
    <source>
        <dbReference type="ARBA" id="ARBA00022691"/>
    </source>
</evidence>
<dbReference type="PROSITE" id="PS01279">
    <property type="entry name" value="PCMT"/>
    <property type="match status" value="1"/>
</dbReference>
<evidence type="ECO:0000256" key="10">
    <source>
        <dbReference type="RuleBase" id="RU003802"/>
    </source>
</evidence>
<evidence type="ECO:0000256" key="1">
    <source>
        <dbReference type="ARBA" id="ARBA00004514"/>
    </source>
</evidence>
<evidence type="ECO:0000313" key="12">
    <source>
        <dbReference type="Proteomes" id="UP000613580"/>
    </source>
</evidence>
<gene>
    <name evidence="11" type="ORF">HMN09_00272400</name>
</gene>
<dbReference type="InterPro" id="IPR029063">
    <property type="entry name" value="SAM-dependent_MTases_sf"/>
</dbReference>
<evidence type="ECO:0000313" key="11">
    <source>
        <dbReference type="EMBL" id="KAF7319348.1"/>
    </source>
</evidence>
<accession>A0A8H6TIG4</accession>
<dbReference type="Gene3D" id="3.40.50.150">
    <property type="entry name" value="Vaccinia Virus protein VP39"/>
    <property type="match status" value="1"/>
</dbReference>
<dbReference type="GO" id="GO:0005829">
    <property type="term" value="C:cytosol"/>
    <property type="evidence" value="ECO:0007669"/>
    <property type="project" value="UniProtKB-SubCell"/>
</dbReference>
<keyword evidence="7 10" id="KW-0949">S-adenosyl-L-methionine</keyword>
<comment type="subcellular location">
    <subcellularLocation>
        <location evidence="1">Cytoplasm</location>
        <location evidence="1">Cytosol</location>
    </subcellularLocation>
</comment>
<comment type="catalytic activity">
    <reaction evidence="8">
        <text>[protein]-L-isoaspartate + S-adenosyl-L-methionine = [protein]-L-isoaspartate alpha-methyl ester + S-adenosyl-L-homocysteine</text>
        <dbReference type="Rhea" id="RHEA:12705"/>
        <dbReference type="Rhea" id="RHEA-COMP:12143"/>
        <dbReference type="Rhea" id="RHEA-COMP:12144"/>
        <dbReference type="ChEBI" id="CHEBI:57856"/>
        <dbReference type="ChEBI" id="CHEBI:59789"/>
        <dbReference type="ChEBI" id="CHEBI:90596"/>
        <dbReference type="ChEBI" id="CHEBI:90598"/>
        <dbReference type="EC" id="2.1.1.77"/>
    </reaction>
    <physiologicalReaction direction="left-to-right" evidence="8">
        <dbReference type="Rhea" id="RHEA:12706"/>
    </physiologicalReaction>
</comment>
<organism evidence="11 12">
    <name type="scientific">Mycena chlorophos</name>
    <name type="common">Agaric fungus</name>
    <name type="synonym">Agaricus chlorophos</name>
    <dbReference type="NCBI Taxonomy" id="658473"/>
    <lineage>
        <taxon>Eukaryota</taxon>
        <taxon>Fungi</taxon>
        <taxon>Dikarya</taxon>
        <taxon>Basidiomycota</taxon>
        <taxon>Agaricomycotina</taxon>
        <taxon>Agaricomycetes</taxon>
        <taxon>Agaricomycetidae</taxon>
        <taxon>Agaricales</taxon>
        <taxon>Marasmiineae</taxon>
        <taxon>Mycenaceae</taxon>
        <taxon>Mycena</taxon>
    </lineage>
</organism>
<keyword evidence="12" id="KW-1185">Reference proteome</keyword>
<comment type="caution">
    <text evidence="11">The sequence shown here is derived from an EMBL/GenBank/DDBJ whole genome shotgun (WGS) entry which is preliminary data.</text>
</comment>
<evidence type="ECO:0000256" key="6">
    <source>
        <dbReference type="ARBA" id="ARBA00022679"/>
    </source>
</evidence>
<dbReference type="EMBL" id="JACAZE010000003">
    <property type="protein sequence ID" value="KAF7319348.1"/>
    <property type="molecule type" value="Genomic_DNA"/>
</dbReference>
<dbReference type="OrthoDB" id="73890at2759"/>
<sequence length="252" mass="27577">MWYESKRVTLSTNLLPTFIMAWRCTGKTNIELIENLVNASILKASDDTSLARISDAMKAVDRAHYVRNVADAYIDSPQAIGHGATISAPHMHAYAADHLLPFLKPGARVLDVGSGSGYLAAVLHNLVTPAGKVVGIDHIPELVDWSLDNLKKDERTRRAVESGEVQMFAGDGRLGYPSEAPYDAIHVGAAAPTIPEPLIEQLARPGRMFIPVGTLSQYIYQVDKDTEGNVTKTKIMGVNYVPLTDRDKQTPW</sequence>
<dbReference type="PANTHER" id="PTHR11579">
    <property type="entry name" value="PROTEIN-L-ISOASPARTATE O-METHYLTRANSFERASE"/>
    <property type="match status" value="1"/>
</dbReference>
<name>A0A8H6TIG4_MYCCL</name>
<comment type="function">
    <text evidence="9">Initiates the repair of damaged proteins by catalyzing methyl esterification of L-isoaspartyl and D-aspartyl residues produced by spontaneous isomerization and racemization of L-aspartyl and L-asparaginyl residues in aging peptides and proteins.</text>
</comment>
<evidence type="ECO:0000256" key="3">
    <source>
        <dbReference type="ARBA" id="ARBA00011245"/>
    </source>
</evidence>
<dbReference type="GO" id="GO:0004719">
    <property type="term" value="F:protein-L-isoaspartate (D-aspartate) O-methyltransferase activity"/>
    <property type="evidence" value="ECO:0007669"/>
    <property type="project" value="UniProtKB-UniRule"/>
</dbReference>
<dbReference type="SUPFAM" id="SSF53335">
    <property type="entry name" value="S-adenosyl-L-methionine-dependent methyltransferases"/>
    <property type="match status" value="1"/>
</dbReference>
<dbReference type="AlphaFoldDB" id="A0A8H6TIG4"/>
<keyword evidence="6 10" id="KW-0808">Transferase</keyword>
<keyword evidence="4" id="KW-0963">Cytoplasm</keyword>
<dbReference type="GO" id="GO:0006950">
    <property type="term" value="P:response to stress"/>
    <property type="evidence" value="ECO:0007669"/>
    <property type="project" value="UniProtKB-ARBA"/>
</dbReference>
<evidence type="ECO:0000256" key="2">
    <source>
        <dbReference type="ARBA" id="ARBA00005369"/>
    </source>
</evidence>
<dbReference type="CDD" id="cd02440">
    <property type="entry name" value="AdoMet_MTases"/>
    <property type="match status" value="1"/>
</dbReference>